<protein>
    <submittedName>
        <fullName evidence="1">Uncharacterized protein</fullName>
    </submittedName>
</protein>
<proteinExistence type="predicted"/>
<reference evidence="1" key="1">
    <citation type="submission" date="2009-07" db="EMBL/GenBank/DDBJ databases">
        <authorList>
            <person name="Weinstock G."/>
            <person name="Sodergren E."/>
            <person name="Clifton S."/>
            <person name="Fulton L."/>
            <person name="Fulton B."/>
            <person name="Courtney L."/>
            <person name="Fronick C."/>
            <person name="Harrison M."/>
            <person name="Strong C."/>
            <person name="Farmer C."/>
            <person name="Delahaunty K."/>
            <person name="Markovic C."/>
            <person name="Hall O."/>
            <person name="Minx P."/>
            <person name="Tomlinson C."/>
            <person name="Mitreva M."/>
            <person name="Nelson J."/>
            <person name="Hou S."/>
            <person name="Wollam A."/>
            <person name="Pepin K.H."/>
            <person name="Johnson M."/>
            <person name="Bhonagiri V."/>
            <person name="Nash W.E."/>
            <person name="Warren W."/>
            <person name="Chinwalla A."/>
            <person name="Mardis E.R."/>
            <person name="Wilson R.K."/>
        </authorList>
    </citation>
    <scope>NUCLEOTIDE SEQUENCE [LARGE SCALE GENOMIC DNA]</scope>
    <source>
        <strain evidence="1">ATCC 29256</strain>
    </source>
</reference>
<dbReference type="Proteomes" id="UP000005365">
    <property type="component" value="Unassembled WGS sequence"/>
</dbReference>
<evidence type="ECO:0000313" key="1">
    <source>
        <dbReference type="EMBL" id="EET45566.1"/>
    </source>
</evidence>
<dbReference type="AlphaFoldDB" id="C6M2P4"/>
<sequence>MLIPNHTQSAATAGVANPNANTAKHNIFFMSAPFVLVNKIKLNCKKIKLNCKKEMTFFQETNIPSYYLTTVSDGIVSICTPPL</sequence>
<dbReference type="EMBL" id="ACKO02000003">
    <property type="protein sequence ID" value="EET45566.1"/>
    <property type="molecule type" value="Genomic_DNA"/>
</dbReference>
<keyword evidence="2" id="KW-1185">Reference proteome</keyword>
<gene>
    <name evidence="1" type="ORF">NEISICOT_00784</name>
</gene>
<evidence type="ECO:0000313" key="2">
    <source>
        <dbReference type="Proteomes" id="UP000005365"/>
    </source>
</evidence>
<name>C6M2P4_NEISI</name>
<organism evidence="1 2">
    <name type="scientific">Neisseria sicca ATCC 29256</name>
    <dbReference type="NCBI Taxonomy" id="547045"/>
    <lineage>
        <taxon>Bacteria</taxon>
        <taxon>Pseudomonadati</taxon>
        <taxon>Pseudomonadota</taxon>
        <taxon>Betaproteobacteria</taxon>
        <taxon>Neisseriales</taxon>
        <taxon>Neisseriaceae</taxon>
        <taxon>Neisseria</taxon>
    </lineage>
</organism>
<accession>C6M2P4</accession>
<comment type="caution">
    <text evidence="1">The sequence shown here is derived from an EMBL/GenBank/DDBJ whole genome shotgun (WGS) entry which is preliminary data.</text>
</comment>